<dbReference type="SUPFAM" id="SSF52087">
    <property type="entry name" value="CRAL/TRIO domain"/>
    <property type="match status" value="1"/>
</dbReference>
<dbReference type="Gene3D" id="3.40.525.10">
    <property type="entry name" value="CRAL-TRIO lipid binding domain"/>
    <property type="match status" value="1"/>
</dbReference>
<evidence type="ECO:0000256" key="1">
    <source>
        <dbReference type="SAM" id="Coils"/>
    </source>
</evidence>
<feature type="coiled-coil region" evidence="1">
    <location>
        <begin position="327"/>
        <end position="354"/>
    </location>
</feature>
<dbReference type="AlphaFoldDB" id="A0AAD1UC78"/>
<dbReference type="InterPro" id="IPR001251">
    <property type="entry name" value="CRAL-TRIO_dom"/>
</dbReference>
<dbReference type="InterPro" id="IPR036865">
    <property type="entry name" value="CRAL-TRIO_dom_sf"/>
</dbReference>
<dbReference type="PANTHER" id="PTHR46818:SF1">
    <property type="entry name" value="CHROMOSOME UNDETERMINED SCAFFOLD_125, WHOLE GENOME SHOTGUN SEQUENCE"/>
    <property type="match status" value="1"/>
</dbReference>
<reference evidence="3" key="1">
    <citation type="submission" date="2023-07" db="EMBL/GenBank/DDBJ databases">
        <authorList>
            <consortium name="AG Swart"/>
            <person name="Singh M."/>
            <person name="Singh A."/>
            <person name="Seah K."/>
            <person name="Emmerich C."/>
        </authorList>
    </citation>
    <scope>NUCLEOTIDE SEQUENCE</scope>
    <source>
        <strain evidence="3">DP1</strain>
    </source>
</reference>
<feature type="domain" description="CRAL-TRIO" evidence="2">
    <location>
        <begin position="142"/>
        <end position="303"/>
    </location>
</feature>
<protein>
    <recommendedName>
        <fullName evidence="2">CRAL-TRIO domain-containing protein</fullName>
    </recommendedName>
</protein>
<proteinExistence type="predicted"/>
<dbReference type="Proteomes" id="UP001295684">
    <property type="component" value="Unassembled WGS sequence"/>
</dbReference>
<keyword evidence="1" id="KW-0175">Coiled coil</keyword>
<dbReference type="PROSITE" id="PS50191">
    <property type="entry name" value="CRAL_TRIO"/>
    <property type="match status" value="1"/>
</dbReference>
<evidence type="ECO:0000313" key="4">
    <source>
        <dbReference type="Proteomes" id="UP001295684"/>
    </source>
</evidence>
<organism evidence="3 4">
    <name type="scientific">Euplotes crassus</name>
    <dbReference type="NCBI Taxonomy" id="5936"/>
    <lineage>
        <taxon>Eukaryota</taxon>
        <taxon>Sar</taxon>
        <taxon>Alveolata</taxon>
        <taxon>Ciliophora</taxon>
        <taxon>Intramacronucleata</taxon>
        <taxon>Spirotrichea</taxon>
        <taxon>Hypotrichia</taxon>
        <taxon>Euplotida</taxon>
        <taxon>Euplotidae</taxon>
        <taxon>Moneuplotes</taxon>
    </lineage>
</organism>
<evidence type="ECO:0000259" key="2">
    <source>
        <dbReference type="PROSITE" id="PS50191"/>
    </source>
</evidence>
<dbReference type="SUPFAM" id="SSF46938">
    <property type="entry name" value="CRAL/TRIO N-terminal domain"/>
    <property type="match status" value="1"/>
</dbReference>
<dbReference type="Pfam" id="PF00650">
    <property type="entry name" value="CRAL_TRIO"/>
    <property type="match status" value="1"/>
</dbReference>
<dbReference type="InterPro" id="IPR036273">
    <property type="entry name" value="CRAL/TRIO_N_dom_sf"/>
</dbReference>
<sequence>MIGEKEDWYIPVEETCITPDMVPRINEADYKYYYVDKNLSRPLIMEYYTPSNDVMIVPFSKNDVERMIYPLDGPYGEEEETAYEKFQVYLKEIKETFPESLTKRRIMRFLNSNSFKLKETYNNIKEHLDWRKVMLPIILTQENIALIERGFIYVHGRDRHFRPFLFVNADIIAIEGIDPENVFQTSWFVTIYIVQNLLKRGSVENCIDVVNLGGLPIDKIPREALKKFIVEIQVHLKGRIAKMLFLHVTFGLRMIYFFISPFLEAKVKNKIIMKGDGSSKEILELAHPSQIEKKYGGTAENLTQFWPPRAISDEYDPYPKCINFEEFKKAKEAQKSLASEKQALLKENSEENKERSFEVIKIPQRSLAAKNYEVNTEENIDTMKQGKKEFMWPVRAGTEGEVKKRSDCCCCIF</sequence>
<dbReference type="CDD" id="cd00170">
    <property type="entry name" value="SEC14"/>
    <property type="match status" value="1"/>
</dbReference>
<accession>A0AAD1UC78</accession>
<keyword evidence="4" id="KW-1185">Reference proteome</keyword>
<dbReference type="EMBL" id="CAMPGE010007558">
    <property type="protein sequence ID" value="CAI2366473.1"/>
    <property type="molecule type" value="Genomic_DNA"/>
</dbReference>
<name>A0AAD1UC78_EUPCR</name>
<dbReference type="PANTHER" id="PTHR46818">
    <property type="entry name" value="DOMAIN-CONTAINING PROTEIN, PUTATIVE-RELATED"/>
    <property type="match status" value="1"/>
</dbReference>
<gene>
    <name evidence="3" type="ORF">ECRASSUSDP1_LOCUS7746</name>
</gene>
<evidence type="ECO:0000313" key="3">
    <source>
        <dbReference type="EMBL" id="CAI2366473.1"/>
    </source>
</evidence>
<dbReference type="SMART" id="SM00516">
    <property type="entry name" value="SEC14"/>
    <property type="match status" value="1"/>
</dbReference>
<comment type="caution">
    <text evidence="3">The sequence shown here is derived from an EMBL/GenBank/DDBJ whole genome shotgun (WGS) entry which is preliminary data.</text>
</comment>